<feature type="transmembrane region" description="Helical" evidence="7">
    <location>
        <begin position="237"/>
        <end position="266"/>
    </location>
</feature>
<evidence type="ECO:0000256" key="6">
    <source>
        <dbReference type="SAM" id="MobiDB-lite"/>
    </source>
</evidence>
<sequence>MSTHNSYDPEKQENTPYSNSGKDNNYAVEVAPANGQAVTHDAVFGDMSEGGPNYRSLGMVGAFVLMTKANVGLGVLSIPFVFMVVGMVPGIILLIVMNLIILYCALVIGDFKANHPEMYAIADAGFIIGGKIGREYFGIAFLLFMIFVAGAGMVGVSVALNAVSTHGACTAIFIFVAALAGILCASIRTLGKVAWLGWVGLVSILLAILILTIAVGIQDRPFAAPKTGPWDKDIHIIVSATFSHAMAAVNDVVFAFAATPAYFGIISEMRDHRQYKKAMVSSMLFVLVLYLVLGSVVYYFCGQYVSSPALGSAGKLMKQVCYGVAIPALLVTLTIYGHLAAKYFFVRILAGTEDLSKPTRRHWTVWLCSVAGTISVAYLIASAIPIFGNLISLIGALIGPSVCIIPYTLMWWHDNWRFKEASQRNVFAAAFNAVLLLLGIFVTIGGTYAAVDIIAHDKSRNKPFSCADNSHSV</sequence>
<dbReference type="GeneID" id="95988427"/>
<evidence type="ECO:0000313" key="9">
    <source>
        <dbReference type="EMBL" id="KAL1405714.1"/>
    </source>
</evidence>
<comment type="subcellular location">
    <subcellularLocation>
        <location evidence="1">Membrane</location>
        <topology evidence="1">Multi-pass membrane protein</topology>
    </subcellularLocation>
</comment>
<dbReference type="PANTHER" id="PTHR22950">
    <property type="entry name" value="AMINO ACID TRANSPORTER"/>
    <property type="match status" value="1"/>
</dbReference>
<evidence type="ECO:0000259" key="8">
    <source>
        <dbReference type="Pfam" id="PF01490"/>
    </source>
</evidence>
<organism evidence="9 10">
    <name type="scientific">Vanrija albida</name>
    <dbReference type="NCBI Taxonomy" id="181172"/>
    <lineage>
        <taxon>Eukaryota</taxon>
        <taxon>Fungi</taxon>
        <taxon>Dikarya</taxon>
        <taxon>Basidiomycota</taxon>
        <taxon>Agaricomycotina</taxon>
        <taxon>Tremellomycetes</taxon>
        <taxon>Trichosporonales</taxon>
        <taxon>Trichosporonaceae</taxon>
        <taxon>Vanrija</taxon>
    </lineage>
</organism>
<evidence type="ECO:0000256" key="1">
    <source>
        <dbReference type="ARBA" id="ARBA00004141"/>
    </source>
</evidence>
<dbReference type="Proteomes" id="UP001565368">
    <property type="component" value="Unassembled WGS sequence"/>
</dbReference>
<keyword evidence="5 7" id="KW-0472">Membrane</keyword>
<reference evidence="9 10" key="1">
    <citation type="submission" date="2023-08" db="EMBL/GenBank/DDBJ databases">
        <title>Annotated Genome Sequence of Vanrija albida AlHP1.</title>
        <authorList>
            <person name="Herzog R."/>
        </authorList>
    </citation>
    <scope>NUCLEOTIDE SEQUENCE [LARGE SCALE GENOMIC DNA]</scope>
    <source>
        <strain evidence="9 10">AlHP1</strain>
    </source>
</reference>
<comment type="caution">
    <text evidence="9">The sequence shown here is derived from an EMBL/GenBank/DDBJ whole genome shotgun (WGS) entry which is preliminary data.</text>
</comment>
<keyword evidence="4 7" id="KW-1133">Transmembrane helix</keyword>
<dbReference type="PANTHER" id="PTHR22950:SF683">
    <property type="entry name" value="AMINO ACID TRANSPORTER (EUROFUNG)"/>
    <property type="match status" value="1"/>
</dbReference>
<name>A0ABR3PTE1_9TREE</name>
<feature type="region of interest" description="Disordered" evidence="6">
    <location>
        <begin position="1"/>
        <end position="21"/>
    </location>
</feature>
<feature type="transmembrane region" description="Helical" evidence="7">
    <location>
        <begin position="365"/>
        <end position="384"/>
    </location>
</feature>
<feature type="domain" description="Amino acid transporter transmembrane" evidence="8">
    <location>
        <begin position="59"/>
        <end position="450"/>
    </location>
</feature>
<evidence type="ECO:0000256" key="3">
    <source>
        <dbReference type="ARBA" id="ARBA00022692"/>
    </source>
</evidence>
<proteinExistence type="inferred from homology"/>
<dbReference type="Pfam" id="PF01490">
    <property type="entry name" value="Aa_trans"/>
    <property type="match status" value="1"/>
</dbReference>
<comment type="similarity">
    <text evidence="2">Belongs to the amino acid/polyamine transporter 2 family.</text>
</comment>
<gene>
    <name evidence="9" type="ORF">Q8F55_007384</name>
</gene>
<evidence type="ECO:0000313" key="10">
    <source>
        <dbReference type="Proteomes" id="UP001565368"/>
    </source>
</evidence>
<keyword evidence="10" id="KW-1185">Reference proteome</keyword>
<feature type="transmembrane region" description="Helical" evidence="7">
    <location>
        <begin position="88"/>
        <end position="108"/>
    </location>
</feature>
<dbReference type="EMBL" id="JBBXJM010000006">
    <property type="protein sequence ID" value="KAL1405714.1"/>
    <property type="molecule type" value="Genomic_DNA"/>
</dbReference>
<dbReference type="InterPro" id="IPR013057">
    <property type="entry name" value="AA_transpt_TM"/>
</dbReference>
<dbReference type="RefSeq" id="XP_069205658.1">
    <property type="nucleotide sequence ID" value="XM_069355817.1"/>
</dbReference>
<feature type="transmembrane region" description="Helical" evidence="7">
    <location>
        <begin position="425"/>
        <end position="451"/>
    </location>
</feature>
<evidence type="ECO:0000256" key="2">
    <source>
        <dbReference type="ARBA" id="ARBA00008066"/>
    </source>
</evidence>
<feature type="transmembrane region" description="Helical" evidence="7">
    <location>
        <begin position="193"/>
        <end position="217"/>
    </location>
</feature>
<feature type="transmembrane region" description="Helical" evidence="7">
    <location>
        <begin position="165"/>
        <end position="186"/>
    </location>
</feature>
<feature type="transmembrane region" description="Helical" evidence="7">
    <location>
        <begin position="320"/>
        <end position="345"/>
    </location>
</feature>
<feature type="transmembrane region" description="Helical" evidence="7">
    <location>
        <begin position="278"/>
        <end position="300"/>
    </location>
</feature>
<evidence type="ECO:0000256" key="4">
    <source>
        <dbReference type="ARBA" id="ARBA00022989"/>
    </source>
</evidence>
<protein>
    <recommendedName>
        <fullName evidence="8">Amino acid transporter transmembrane domain-containing protein</fullName>
    </recommendedName>
</protein>
<feature type="transmembrane region" description="Helical" evidence="7">
    <location>
        <begin position="57"/>
        <end position="82"/>
    </location>
</feature>
<feature type="transmembrane region" description="Helical" evidence="7">
    <location>
        <begin position="390"/>
        <end position="413"/>
    </location>
</feature>
<keyword evidence="3 7" id="KW-0812">Transmembrane</keyword>
<evidence type="ECO:0000256" key="7">
    <source>
        <dbReference type="SAM" id="Phobius"/>
    </source>
</evidence>
<accession>A0ABR3PTE1</accession>
<evidence type="ECO:0000256" key="5">
    <source>
        <dbReference type="ARBA" id="ARBA00023136"/>
    </source>
</evidence>
<dbReference type="Gene3D" id="1.20.1740.10">
    <property type="entry name" value="Amino acid/polyamine transporter I"/>
    <property type="match status" value="1"/>
</dbReference>
<feature type="transmembrane region" description="Helical" evidence="7">
    <location>
        <begin position="136"/>
        <end position="159"/>
    </location>
</feature>